<dbReference type="InterPro" id="IPR000415">
    <property type="entry name" value="Nitroreductase-like"/>
</dbReference>
<dbReference type="InterPro" id="IPR029479">
    <property type="entry name" value="Nitroreductase"/>
</dbReference>
<evidence type="ECO:0000256" key="3">
    <source>
        <dbReference type="ARBA" id="ARBA00023002"/>
    </source>
</evidence>
<evidence type="ECO:0000256" key="2">
    <source>
        <dbReference type="ARBA" id="ARBA00022643"/>
    </source>
</evidence>
<protein>
    <submittedName>
        <fullName evidence="5">Nitroreductase</fullName>
    </submittedName>
</protein>
<dbReference type="GeneID" id="34233223"/>
<evidence type="ECO:0000256" key="1">
    <source>
        <dbReference type="ARBA" id="ARBA00022630"/>
    </source>
</evidence>
<dbReference type="CDD" id="cd02136">
    <property type="entry name" value="PnbA_NfnB-like"/>
    <property type="match status" value="1"/>
</dbReference>
<dbReference type="AlphaFoldDB" id="A0A1H3YBS3"/>
<reference evidence="6" key="1">
    <citation type="submission" date="2016-10" db="EMBL/GenBank/DDBJ databases">
        <authorList>
            <person name="Varghese N."/>
            <person name="Submissions S."/>
        </authorList>
    </citation>
    <scope>NUCLEOTIDE SEQUENCE [LARGE SCALE GENOMIC DNA]</scope>
    <source>
        <strain evidence="6">DSM 25157</strain>
    </source>
</reference>
<dbReference type="RefSeq" id="WP_092697472.1">
    <property type="nucleotide sequence ID" value="NZ_CAXIQL010000086.1"/>
</dbReference>
<dbReference type="STRING" id="592050.SAMN05421875_10563"/>
<keyword evidence="6" id="KW-1185">Reference proteome</keyword>
<dbReference type="PANTHER" id="PTHR23026:SF90">
    <property type="entry name" value="IODOTYROSINE DEIODINASE 1"/>
    <property type="match status" value="1"/>
</dbReference>
<dbReference type="SUPFAM" id="SSF55469">
    <property type="entry name" value="FMN-dependent nitroreductase-like"/>
    <property type="match status" value="1"/>
</dbReference>
<name>A0A1H3YBS3_9BURK</name>
<dbReference type="GO" id="GO:0016491">
    <property type="term" value="F:oxidoreductase activity"/>
    <property type="evidence" value="ECO:0007669"/>
    <property type="project" value="UniProtKB-KW"/>
</dbReference>
<dbReference type="EMBL" id="FNQJ01000005">
    <property type="protein sequence ID" value="SEA09085.1"/>
    <property type="molecule type" value="Genomic_DNA"/>
</dbReference>
<sequence length="239" mass="25456">MATPNTPRPTAAPAGTTPAYETLSTLLHTRYSCRAFLPQALERATIERILATAQRTASWCNAQPWQLTIASGATLARLRSALQAHVAAQAPAPDLPWPREYRGVYQERRRQCGWGLYEALGIAKGDREASARQAAENFTMFGAPHVAIVSSDEALGLYGAVDCGAYVGNFLLAAHSLGVASIAQAALAAYPGVLREVLGIAPDRSIVCGISFGLADPAHPANLFRTQRAAVGDSVTWRD</sequence>
<dbReference type="Gene3D" id="3.40.109.10">
    <property type="entry name" value="NADH Oxidase"/>
    <property type="match status" value="1"/>
</dbReference>
<dbReference type="Proteomes" id="UP000199002">
    <property type="component" value="Unassembled WGS sequence"/>
</dbReference>
<evidence type="ECO:0000259" key="4">
    <source>
        <dbReference type="Pfam" id="PF00881"/>
    </source>
</evidence>
<gene>
    <name evidence="5" type="ORF">SAMN05421875_10563</name>
</gene>
<evidence type="ECO:0000313" key="6">
    <source>
        <dbReference type="Proteomes" id="UP000199002"/>
    </source>
</evidence>
<accession>A0A1H3YBS3</accession>
<dbReference type="Pfam" id="PF00881">
    <property type="entry name" value="Nitroreductase"/>
    <property type="match status" value="1"/>
</dbReference>
<evidence type="ECO:0000313" key="5">
    <source>
        <dbReference type="EMBL" id="SEA09085.1"/>
    </source>
</evidence>
<keyword evidence="2" id="KW-0288">FMN</keyword>
<dbReference type="PANTHER" id="PTHR23026">
    <property type="entry name" value="NADPH NITROREDUCTASE"/>
    <property type="match status" value="1"/>
</dbReference>
<keyword evidence="1" id="KW-0285">Flavoprotein</keyword>
<organism evidence="5 6">
    <name type="scientific">Acidovorax soli</name>
    <dbReference type="NCBI Taxonomy" id="592050"/>
    <lineage>
        <taxon>Bacteria</taxon>
        <taxon>Pseudomonadati</taxon>
        <taxon>Pseudomonadota</taxon>
        <taxon>Betaproteobacteria</taxon>
        <taxon>Burkholderiales</taxon>
        <taxon>Comamonadaceae</taxon>
        <taxon>Acidovorax</taxon>
    </lineage>
</organism>
<feature type="domain" description="Nitroreductase" evidence="4">
    <location>
        <begin position="29"/>
        <end position="213"/>
    </location>
</feature>
<dbReference type="InterPro" id="IPR050627">
    <property type="entry name" value="Nitroreductase/BluB"/>
</dbReference>
<keyword evidence="3" id="KW-0560">Oxidoreductase</keyword>
<proteinExistence type="predicted"/>